<dbReference type="EMBL" id="BAABLK010000002">
    <property type="protein sequence ID" value="GAA5225477.1"/>
    <property type="molecule type" value="Genomic_DNA"/>
</dbReference>
<proteinExistence type="inferred from homology"/>
<evidence type="ECO:0000256" key="2">
    <source>
        <dbReference type="ARBA" id="ARBA00008072"/>
    </source>
</evidence>
<evidence type="ECO:0000313" key="7">
    <source>
        <dbReference type="EMBL" id="GAA5225477.1"/>
    </source>
</evidence>
<comment type="similarity">
    <text evidence="2">Belongs to the zinc-containing alcohol dehydrogenase family.</text>
</comment>
<keyword evidence="5" id="KW-0560">Oxidoreductase</keyword>
<dbReference type="PANTHER" id="PTHR43161:SF26">
    <property type="entry name" value="GALACTITOL 1-PHOSPHATE 5-DEHYDROGENASE"/>
    <property type="match status" value="1"/>
</dbReference>
<comment type="cofactor">
    <cofactor evidence="1">
        <name>Zn(2+)</name>
        <dbReference type="ChEBI" id="CHEBI:29105"/>
    </cofactor>
</comment>
<dbReference type="InterPro" id="IPR036291">
    <property type="entry name" value="NAD(P)-bd_dom_sf"/>
</dbReference>
<name>A0ABP9TID7_9MICC</name>
<reference evidence="8" key="1">
    <citation type="journal article" date="2019" name="Int. J. Syst. Evol. Microbiol.">
        <title>The Global Catalogue of Microorganisms (GCM) 10K type strain sequencing project: providing services to taxonomists for standard genome sequencing and annotation.</title>
        <authorList>
            <consortium name="The Broad Institute Genomics Platform"/>
            <consortium name="The Broad Institute Genome Sequencing Center for Infectious Disease"/>
            <person name="Wu L."/>
            <person name="Ma J."/>
        </authorList>
    </citation>
    <scope>NUCLEOTIDE SEQUENCE [LARGE SCALE GENOMIC DNA]</scope>
    <source>
        <strain evidence="8">JCM 18952</strain>
    </source>
</reference>
<feature type="domain" description="Alcohol dehydrogenase-like C-terminal" evidence="6">
    <location>
        <begin position="66"/>
        <end position="135"/>
    </location>
</feature>
<dbReference type="Proteomes" id="UP001501257">
    <property type="component" value="Unassembled WGS sequence"/>
</dbReference>
<dbReference type="InterPro" id="IPR013149">
    <property type="entry name" value="ADH-like_C"/>
</dbReference>
<dbReference type="Gene3D" id="3.90.180.10">
    <property type="entry name" value="Medium-chain alcohol dehydrogenases, catalytic domain"/>
    <property type="match status" value="1"/>
</dbReference>
<dbReference type="Pfam" id="PF00107">
    <property type="entry name" value="ADH_zinc_N"/>
    <property type="match status" value="1"/>
</dbReference>
<keyword evidence="3" id="KW-0479">Metal-binding</keyword>
<evidence type="ECO:0000259" key="6">
    <source>
        <dbReference type="Pfam" id="PF00107"/>
    </source>
</evidence>
<evidence type="ECO:0000256" key="3">
    <source>
        <dbReference type="ARBA" id="ARBA00022723"/>
    </source>
</evidence>
<dbReference type="PANTHER" id="PTHR43161">
    <property type="entry name" value="SORBITOL DEHYDROGENASE"/>
    <property type="match status" value="1"/>
</dbReference>
<evidence type="ECO:0000256" key="5">
    <source>
        <dbReference type="ARBA" id="ARBA00023002"/>
    </source>
</evidence>
<dbReference type="SUPFAM" id="SSF51735">
    <property type="entry name" value="NAD(P)-binding Rossmann-fold domains"/>
    <property type="match status" value="1"/>
</dbReference>
<accession>A0ABP9TID7</accession>
<evidence type="ECO:0000256" key="1">
    <source>
        <dbReference type="ARBA" id="ARBA00001947"/>
    </source>
</evidence>
<evidence type="ECO:0000256" key="4">
    <source>
        <dbReference type="ARBA" id="ARBA00022833"/>
    </source>
</evidence>
<comment type="caution">
    <text evidence="7">The sequence shown here is derived from an EMBL/GenBank/DDBJ whole genome shotgun (WGS) entry which is preliminary data.</text>
</comment>
<gene>
    <name evidence="7" type="ORF">GCM10025778_00070</name>
</gene>
<dbReference type="RefSeq" id="WP_210102720.1">
    <property type="nucleotide sequence ID" value="NZ_BAABLK010000002.1"/>
</dbReference>
<sequence>MGFIGPSGPGCGLSDSIAVEKRWVHPIGDIPLDQGAMVEALEVAVHAIKHADADEGQVAVVGGAGPIGLLTAAMLRPKGVKTILIEVFAATRSKAPTSGVADVVADPVAEDLAAVVAKHTDGAGADVAFDAAGGRPPVVDQL</sequence>
<dbReference type="Gene3D" id="3.40.50.720">
    <property type="entry name" value="NAD(P)-binding Rossmann-like Domain"/>
    <property type="match status" value="1"/>
</dbReference>
<keyword evidence="8" id="KW-1185">Reference proteome</keyword>
<protein>
    <recommendedName>
        <fullName evidence="6">Alcohol dehydrogenase-like C-terminal domain-containing protein</fullName>
    </recommendedName>
</protein>
<organism evidence="7 8">
    <name type="scientific">Paeniglutamicibacter antarcticus</name>
    <dbReference type="NCBI Taxonomy" id="494023"/>
    <lineage>
        <taxon>Bacteria</taxon>
        <taxon>Bacillati</taxon>
        <taxon>Actinomycetota</taxon>
        <taxon>Actinomycetes</taxon>
        <taxon>Micrococcales</taxon>
        <taxon>Micrococcaceae</taxon>
        <taxon>Paeniglutamicibacter</taxon>
    </lineage>
</organism>
<keyword evidence="4" id="KW-0862">Zinc</keyword>
<evidence type="ECO:0000313" key="8">
    <source>
        <dbReference type="Proteomes" id="UP001501257"/>
    </source>
</evidence>